<proteinExistence type="predicted"/>
<protein>
    <submittedName>
        <fullName evidence="1">Uncharacterized protein</fullName>
    </submittedName>
</protein>
<evidence type="ECO:0000313" key="1">
    <source>
        <dbReference type="EMBL" id="KAH7841314.1"/>
    </source>
</evidence>
<keyword evidence="2" id="KW-1185">Reference proteome</keyword>
<name>A0ACB7XKE0_9ERIC</name>
<accession>A0ACB7XKE0</accession>
<dbReference type="Proteomes" id="UP000828048">
    <property type="component" value="Chromosome 10"/>
</dbReference>
<organism evidence="1 2">
    <name type="scientific">Vaccinium darrowii</name>
    <dbReference type="NCBI Taxonomy" id="229202"/>
    <lineage>
        <taxon>Eukaryota</taxon>
        <taxon>Viridiplantae</taxon>
        <taxon>Streptophyta</taxon>
        <taxon>Embryophyta</taxon>
        <taxon>Tracheophyta</taxon>
        <taxon>Spermatophyta</taxon>
        <taxon>Magnoliopsida</taxon>
        <taxon>eudicotyledons</taxon>
        <taxon>Gunneridae</taxon>
        <taxon>Pentapetalae</taxon>
        <taxon>asterids</taxon>
        <taxon>Ericales</taxon>
        <taxon>Ericaceae</taxon>
        <taxon>Vaccinioideae</taxon>
        <taxon>Vaccinieae</taxon>
        <taxon>Vaccinium</taxon>
    </lineage>
</organism>
<evidence type="ECO:0000313" key="2">
    <source>
        <dbReference type="Proteomes" id="UP000828048"/>
    </source>
</evidence>
<comment type="caution">
    <text evidence="1">The sequence shown here is derived from an EMBL/GenBank/DDBJ whole genome shotgun (WGS) entry which is preliminary data.</text>
</comment>
<gene>
    <name evidence="1" type="ORF">Vadar_028273</name>
</gene>
<sequence>MQGDFRSNRIREHTSTDAYIEIHEIAEEFDWDMEDHAGWSEVDLRLLQTPYGSRIPRKKDWWSRRTLDCDESRSFSLWSRFFERKKKKL</sequence>
<reference evidence="1 2" key="1">
    <citation type="journal article" date="2021" name="Hortic Res">
        <title>High-quality reference genome and annotation aids understanding of berry development for evergreen blueberry (Vaccinium darrowii).</title>
        <authorList>
            <person name="Yu J."/>
            <person name="Hulse-Kemp A.M."/>
            <person name="Babiker E."/>
            <person name="Staton M."/>
        </authorList>
    </citation>
    <scope>NUCLEOTIDE SEQUENCE [LARGE SCALE GENOMIC DNA]</scope>
    <source>
        <strain evidence="2">cv. NJ 8807/NJ 8810</strain>
        <tissue evidence="1">Young leaf</tissue>
    </source>
</reference>
<dbReference type="EMBL" id="CM037160">
    <property type="protein sequence ID" value="KAH7841314.1"/>
    <property type="molecule type" value="Genomic_DNA"/>
</dbReference>